<protein>
    <submittedName>
        <fullName evidence="1">Uncharacterized protein</fullName>
    </submittedName>
</protein>
<sequence>MSCIQSEVPSGVYHSITHNCHKYLYSATRYNTSFSQAQIMQRSQWADTRVSRQSTSWAGARRRRQGMVGEDDIGSDYSVRASVLRERKQKRCGLRGDNLRKKVRRRSCKEREEKEEVGGRTLTYEGREWEAKRMGRGRRVEDFEGGGQRLQTCGADVVYGVEQNQQISRDPTPILRNARQSTRISIAEGSYLPVFEDRGGLPPPSPSVARLRCLRVRPSKSNALYTHSRWGHWHLGEKGEICRTAVAFGEWKEGISIGRSEMIADERRTLMPKSTLGITGGGRERLGSKVAAAELSRSHLDKLTKRRQQNT</sequence>
<proteinExistence type="predicted"/>
<dbReference type="EMBL" id="JAWWNJ010000095">
    <property type="protein sequence ID" value="KAK6996863.1"/>
    <property type="molecule type" value="Genomic_DNA"/>
</dbReference>
<evidence type="ECO:0000313" key="1">
    <source>
        <dbReference type="EMBL" id="KAK6996863.1"/>
    </source>
</evidence>
<comment type="caution">
    <text evidence="1">The sequence shown here is derived from an EMBL/GenBank/DDBJ whole genome shotgun (WGS) entry which is preliminary data.</text>
</comment>
<dbReference type="Proteomes" id="UP001362999">
    <property type="component" value="Unassembled WGS sequence"/>
</dbReference>
<accession>A0AAW0A1B0</accession>
<keyword evidence="2" id="KW-1185">Reference proteome</keyword>
<evidence type="ECO:0000313" key="2">
    <source>
        <dbReference type="Proteomes" id="UP001362999"/>
    </source>
</evidence>
<dbReference type="AlphaFoldDB" id="A0AAW0A1B0"/>
<gene>
    <name evidence="1" type="ORF">R3P38DRAFT_2799172</name>
</gene>
<organism evidence="1 2">
    <name type="scientific">Favolaschia claudopus</name>
    <dbReference type="NCBI Taxonomy" id="2862362"/>
    <lineage>
        <taxon>Eukaryota</taxon>
        <taxon>Fungi</taxon>
        <taxon>Dikarya</taxon>
        <taxon>Basidiomycota</taxon>
        <taxon>Agaricomycotina</taxon>
        <taxon>Agaricomycetes</taxon>
        <taxon>Agaricomycetidae</taxon>
        <taxon>Agaricales</taxon>
        <taxon>Marasmiineae</taxon>
        <taxon>Mycenaceae</taxon>
        <taxon>Favolaschia</taxon>
    </lineage>
</organism>
<name>A0AAW0A1B0_9AGAR</name>
<reference evidence="1 2" key="1">
    <citation type="journal article" date="2024" name="J Genomics">
        <title>Draft genome sequencing and assembly of Favolaschia claudopus CIRM-BRFM 2984 isolated from oak limbs.</title>
        <authorList>
            <person name="Navarro D."/>
            <person name="Drula E."/>
            <person name="Chaduli D."/>
            <person name="Cazenave R."/>
            <person name="Ahrendt S."/>
            <person name="Wang J."/>
            <person name="Lipzen A."/>
            <person name="Daum C."/>
            <person name="Barry K."/>
            <person name="Grigoriev I.V."/>
            <person name="Favel A."/>
            <person name="Rosso M.N."/>
            <person name="Martin F."/>
        </authorList>
    </citation>
    <scope>NUCLEOTIDE SEQUENCE [LARGE SCALE GENOMIC DNA]</scope>
    <source>
        <strain evidence="1 2">CIRM-BRFM 2984</strain>
    </source>
</reference>